<sequence>MFGSLKSTDEDARFHRRNCSNSCRTFPHLLTKFQNRQIKTVHTKTRRLSRTRSALVSTAVSSRFHILIFFSFKRQIISIRSSMTLTKWAGLRAIT</sequence>
<accession>E4XAP2</accession>
<dbReference type="InParanoid" id="E4XAP2"/>
<dbReference type="EMBL" id="FN653032">
    <property type="protein sequence ID" value="CBY08599.1"/>
    <property type="molecule type" value="Genomic_DNA"/>
</dbReference>
<protein>
    <submittedName>
        <fullName evidence="1">Uncharacterized protein</fullName>
    </submittedName>
</protein>
<evidence type="ECO:0000313" key="1">
    <source>
        <dbReference type="EMBL" id="CBY08599.1"/>
    </source>
</evidence>
<dbReference type="AlphaFoldDB" id="E4XAP2"/>
<keyword evidence="2" id="KW-1185">Reference proteome</keyword>
<organism evidence="1">
    <name type="scientific">Oikopleura dioica</name>
    <name type="common">Tunicate</name>
    <dbReference type="NCBI Taxonomy" id="34765"/>
    <lineage>
        <taxon>Eukaryota</taxon>
        <taxon>Metazoa</taxon>
        <taxon>Chordata</taxon>
        <taxon>Tunicata</taxon>
        <taxon>Appendicularia</taxon>
        <taxon>Copelata</taxon>
        <taxon>Oikopleuridae</taxon>
        <taxon>Oikopleura</taxon>
    </lineage>
</organism>
<reference evidence="1" key="1">
    <citation type="journal article" date="2010" name="Science">
        <title>Plasticity of animal genome architecture unmasked by rapid evolution of a pelagic tunicate.</title>
        <authorList>
            <person name="Denoeud F."/>
            <person name="Henriet S."/>
            <person name="Mungpakdee S."/>
            <person name="Aury J.M."/>
            <person name="Da Silva C."/>
            <person name="Brinkmann H."/>
            <person name="Mikhaleva J."/>
            <person name="Olsen L.C."/>
            <person name="Jubin C."/>
            <person name="Canestro C."/>
            <person name="Bouquet J.M."/>
            <person name="Danks G."/>
            <person name="Poulain J."/>
            <person name="Campsteijn C."/>
            <person name="Adamski M."/>
            <person name="Cross I."/>
            <person name="Yadetie F."/>
            <person name="Muffato M."/>
            <person name="Louis A."/>
            <person name="Butcher S."/>
            <person name="Tsagkogeorga G."/>
            <person name="Konrad A."/>
            <person name="Singh S."/>
            <person name="Jensen M.F."/>
            <person name="Cong E.H."/>
            <person name="Eikeseth-Otteraa H."/>
            <person name="Noel B."/>
            <person name="Anthouard V."/>
            <person name="Porcel B.M."/>
            <person name="Kachouri-Lafond R."/>
            <person name="Nishino A."/>
            <person name="Ugolini M."/>
            <person name="Chourrout P."/>
            <person name="Nishida H."/>
            <person name="Aasland R."/>
            <person name="Huzurbazar S."/>
            <person name="Westhof E."/>
            <person name="Delsuc F."/>
            <person name="Lehrach H."/>
            <person name="Reinhardt R."/>
            <person name="Weissenbach J."/>
            <person name="Roy S.W."/>
            <person name="Artiguenave F."/>
            <person name="Postlethwait J.H."/>
            <person name="Manak J.R."/>
            <person name="Thompson E.M."/>
            <person name="Jaillon O."/>
            <person name="Du Pasquier L."/>
            <person name="Boudinot P."/>
            <person name="Liberles D.A."/>
            <person name="Volff J.N."/>
            <person name="Philippe H."/>
            <person name="Lenhard B."/>
            <person name="Roest Crollius H."/>
            <person name="Wincker P."/>
            <person name="Chourrout D."/>
        </authorList>
    </citation>
    <scope>NUCLEOTIDE SEQUENCE [LARGE SCALE GENOMIC DNA]</scope>
</reference>
<proteinExistence type="predicted"/>
<gene>
    <name evidence="1" type="ORF">GSOID_T00005180001</name>
</gene>
<evidence type="ECO:0000313" key="2">
    <source>
        <dbReference type="Proteomes" id="UP000001307"/>
    </source>
</evidence>
<dbReference type="Proteomes" id="UP000001307">
    <property type="component" value="Unassembled WGS sequence"/>
</dbReference>
<name>E4XAP2_OIKDI</name>